<dbReference type="PROSITE" id="PS50071">
    <property type="entry name" value="HOMEOBOX_2"/>
    <property type="match status" value="1"/>
</dbReference>
<dbReference type="SMART" id="SM00389">
    <property type="entry name" value="HOX"/>
    <property type="match status" value="1"/>
</dbReference>
<protein>
    <recommendedName>
        <fullName evidence="12">Homeobox protein aristaless-like 4</fullName>
    </recommendedName>
</protein>
<comment type="subcellular location">
    <subcellularLocation>
        <location evidence="1 13 14">Nucleus</location>
    </subcellularLocation>
</comment>
<dbReference type="FunFam" id="1.10.10.60:FF:000127">
    <property type="entry name" value="homeobox protein aristaless-like 4"/>
    <property type="match status" value="1"/>
</dbReference>
<evidence type="ECO:0000256" key="4">
    <source>
        <dbReference type="ARBA" id="ARBA00022553"/>
    </source>
</evidence>
<dbReference type="Pfam" id="PF00046">
    <property type="entry name" value="Homeodomain"/>
    <property type="match status" value="1"/>
</dbReference>
<reference evidence="18 19" key="1">
    <citation type="submission" date="2018-10" db="EMBL/GenBank/DDBJ databases">
        <title>Genome assembly for a Yunnan-Guizhou Plateau 3E fish, Anabarilius grahami (Regan), and its evolutionary and genetic applications.</title>
        <authorList>
            <person name="Jiang W."/>
        </authorList>
    </citation>
    <scope>NUCLEOTIDE SEQUENCE [LARGE SCALE GENOMIC DNA]</scope>
    <source>
        <strain evidence="18">AG-KIZ</strain>
        <tissue evidence="18">Muscle</tissue>
    </source>
</reference>
<dbReference type="PANTHER" id="PTHR24329">
    <property type="entry name" value="HOMEOBOX PROTEIN ARISTALESS"/>
    <property type="match status" value="1"/>
</dbReference>
<comment type="similarity">
    <text evidence="2">Belongs to the paired homeobox family.</text>
</comment>
<comment type="subunit">
    <text evidence="11">Binds DNA.</text>
</comment>
<feature type="domain" description="OAR" evidence="17">
    <location>
        <begin position="387"/>
        <end position="400"/>
    </location>
</feature>
<dbReference type="SUPFAM" id="SSF46689">
    <property type="entry name" value="Homeodomain-like"/>
    <property type="match status" value="1"/>
</dbReference>
<keyword evidence="10 13" id="KW-0539">Nucleus</keyword>
<dbReference type="Proteomes" id="UP000281406">
    <property type="component" value="Unassembled WGS sequence"/>
</dbReference>
<keyword evidence="7 13" id="KW-0371">Homeobox</keyword>
<gene>
    <name evidence="18" type="ORF">DPX16_15495</name>
</gene>
<feature type="DNA-binding region" description="Homeobox" evidence="13">
    <location>
        <begin position="214"/>
        <end position="273"/>
    </location>
</feature>
<dbReference type="PANTHER" id="PTHR24329:SF322">
    <property type="entry name" value="HOMEOBOX PROTEIN ARISTALESS-LIKE 4"/>
    <property type="match status" value="1"/>
</dbReference>
<dbReference type="InterPro" id="IPR001356">
    <property type="entry name" value="HD"/>
</dbReference>
<evidence type="ECO:0000256" key="3">
    <source>
        <dbReference type="ARBA" id="ARBA00022473"/>
    </source>
</evidence>
<keyword evidence="8" id="KW-0010">Activator</keyword>
<comment type="caution">
    <text evidence="18">The sequence shown here is derived from an EMBL/GenBank/DDBJ whole genome shotgun (WGS) entry which is preliminary data.</text>
</comment>
<sequence length="407" mass="45111">MNADTCVSYCDMTSMDSYYSPSSGQGRVQQANPYRTFQPSDAKYSPTFLPAKGQPYGDKPRSPFHQECPSLDDSSPESAYSKYHLFMQRPTCKTPSEDSKLEDGGLISCYGERHHVCSFYQEPAQTVLRFSCLRFEENEHCAFPTVFAVCVDVKGKDGTGLTDTEMPQSADPTGMDGSYINLKDPGVKGQAERSVSELGSPLDKSEAESNKGKKRRNRTTFTSYQLEELEKVFQKTHYPDVYAREQLALRTDLTEARVQVWFQNRRAKWRKRERFGQMQQVRTHFSTAYELPLLTRPENYVQIQNPSWLSGSSAASPVPGCVVPCDTVASCMTPHPHSASGVSDFLGMPSPGGNMGQTHMGSLFGNSGVGGTINGFDLSVEPDRKSSSIASLRMKAKEHSAAITWAT</sequence>
<evidence type="ECO:0000256" key="15">
    <source>
        <dbReference type="SAM" id="MobiDB-lite"/>
    </source>
</evidence>
<feature type="compositionally biased region" description="Polar residues" evidence="15">
    <location>
        <begin position="161"/>
        <end position="171"/>
    </location>
</feature>
<dbReference type="PROSITE" id="PS00027">
    <property type="entry name" value="HOMEOBOX_1"/>
    <property type="match status" value="1"/>
</dbReference>
<dbReference type="Gene3D" id="1.10.10.60">
    <property type="entry name" value="Homeodomain-like"/>
    <property type="match status" value="1"/>
</dbReference>
<keyword evidence="19" id="KW-1185">Reference proteome</keyword>
<keyword evidence="6 13" id="KW-0238">DNA-binding</keyword>
<dbReference type="AlphaFoldDB" id="A0A3N0XCG2"/>
<dbReference type="InterPro" id="IPR003654">
    <property type="entry name" value="OAR_dom"/>
</dbReference>
<evidence type="ECO:0000313" key="19">
    <source>
        <dbReference type="Proteomes" id="UP000281406"/>
    </source>
</evidence>
<evidence type="ECO:0000256" key="7">
    <source>
        <dbReference type="ARBA" id="ARBA00023155"/>
    </source>
</evidence>
<dbReference type="GO" id="GO:0001228">
    <property type="term" value="F:DNA-binding transcription activator activity, RNA polymerase II-specific"/>
    <property type="evidence" value="ECO:0007669"/>
    <property type="project" value="TreeGrafter"/>
</dbReference>
<keyword evidence="5" id="KW-0805">Transcription regulation</keyword>
<dbReference type="GO" id="GO:0048513">
    <property type="term" value="P:animal organ development"/>
    <property type="evidence" value="ECO:0007669"/>
    <property type="project" value="UniProtKB-ARBA"/>
</dbReference>
<evidence type="ECO:0000256" key="5">
    <source>
        <dbReference type="ARBA" id="ARBA00023015"/>
    </source>
</evidence>
<evidence type="ECO:0000256" key="1">
    <source>
        <dbReference type="ARBA" id="ARBA00004123"/>
    </source>
</evidence>
<dbReference type="Pfam" id="PF03826">
    <property type="entry name" value="OAR"/>
    <property type="match status" value="1"/>
</dbReference>
<keyword evidence="9" id="KW-0804">Transcription</keyword>
<feature type="domain" description="Homeobox" evidence="16">
    <location>
        <begin position="212"/>
        <end position="272"/>
    </location>
</feature>
<feature type="region of interest" description="Disordered" evidence="15">
    <location>
        <begin position="160"/>
        <end position="219"/>
    </location>
</feature>
<dbReference type="InterPro" id="IPR050649">
    <property type="entry name" value="Paired_Homeobox_TFs"/>
</dbReference>
<dbReference type="InterPro" id="IPR009057">
    <property type="entry name" value="Homeodomain-like_sf"/>
</dbReference>
<dbReference type="OrthoDB" id="6159439at2759"/>
<evidence type="ECO:0000259" key="17">
    <source>
        <dbReference type="PROSITE" id="PS50803"/>
    </source>
</evidence>
<evidence type="ECO:0000256" key="6">
    <source>
        <dbReference type="ARBA" id="ARBA00023125"/>
    </source>
</evidence>
<keyword evidence="3" id="KW-0217">Developmental protein</keyword>
<dbReference type="EMBL" id="RJVU01080398">
    <property type="protein sequence ID" value="ROI15054.1"/>
    <property type="molecule type" value="Genomic_DNA"/>
</dbReference>
<organism evidence="18 19">
    <name type="scientific">Anabarilius grahami</name>
    <name type="common">Kanglang fish</name>
    <name type="synonym">Barilius grahami</name>
    <dbReference type="NCBI Taxonomy" id="495550"/>
    <lineage>
        <taxon>Eukaryota</taxon>
        <taxon>Metazoa</taxon>
        <taxon>Chordata</taxon>
        <taxon>Craniata</taxon>
        <taxon>Vertebrata</taxon>
        <taxon>Euteleostomi</taxon>
        <taxon>Actinopterygii</taxon>
        <taxon>Neopterygii</taxon>
        <taxon>Teleostei</taxon>
        <taxon>Ostariophysi</taxon>
        <taxon>Cypriniformes</taxon>
        <taxon>Xenocyprididae</taxon>
        <taxon>Xenocypridinae</taxon>
        <taxon>Xenocypridinae incertae sedis</taxon>
        <taxon>Anabarilius</taxon>
    </lineage>
</organism>
<evidence type="ECO:0000256" key="14">
    <source>
        <dbReference type="RuleBase" id="RU000682"/>
    </source>
</evidence>
<evidence type="ECO:0000256" key="13">
    <source>
        <dbReference type="PROSITE-ProRule" id="PRU00108"/>
    </source>
</evidence>
<dbReference type="GO" id="GO:0005634">
    <property type="term" value="C:nucleus"/>
    <property type="evidence" value="ECO:0007669"/>
    <property type="project" value="UniProtKB-SubCell"/>
</dbReference>
<evidence type="ECO:0000256" key="10">
    <source>
        <dbReference type="ARBA" id="ARBA00023242"/>
    </source>
</evidence>
<evidence type="ECO:0000313" key="18">
    <source>
        <dbReference type="EMBL" id="ROI15054.1"/>
    </source>
</evidence>
<name>A0A3N0XCG2_ANAGA</name>
<proteinExistence type="inferred from homology"/>
<evidence type="ECO:0000256" key="2">
    <source>
        <dbReference type="ARBA" id="ARBA00005733"/>
    </source>
</evidence>
<dbReference type="CDD" id="cd00086">
    <property type="entry name" value="homeodomain"/>
    <property type="match status" value="1"/>
</dbReference>
<dbReference type="GO" id="GO:0000977">
    <property type="term" value="F:RNA polymerase II transcription regulatory region sequence-specific DNA binding"/>
    <property type="evidence" value="ECO:0007669"/>
    <property type="project" value="TreeGrafter"/>
</dbReference>
<dbReference type="InterPro" id="IPR017970">
    <property type="entry name" value="Homeobox_CS"/>
</dbReference>
<evidence type="ECO:0000256" key="9">
    <source>
        <dbReference type="ARBA" id="ARBA00023163"/>
    </source>
</evidence>
<keyword evidence="4" id="KW-0597">Phosphoprotein</keyword>
<evidence type="ECO:0000256" key="8">
    <source>
        <dbReference type="ARBA" id="ARBA00023159"/>
    </source>
</evidence>
<evidence type="ECO:0000256" key="12">
    <source>
        <dbReference type="ARBA" id="ARBA00074894"/>
    </source>
</evidence>
<evidence type="ECO:0000259" key="16">
    <source>
        <dbReference type="PROSITE" id="PS50071"/>
    </source>
</evidence>
<dbReference type="PROSITE" id="PS50803">
    <property type="entry name" value="OAR"/>
    <property type="match status" value="1"/>
</dbReference>
<evidence type="ECO:0000256" key="11">
    <source>
        <dbReference type="ARBA" id="ARBA00064179"/>
    </source>
</evidence>
<accession>A0A3N0XCG2</accession>